<reference evidence="2 3" key="1">
    <citation type="submission" date="2018-06" db="EMBL/GenBank/DDBJ databases">
        <title>Paenibacillus imtechensis sp. nov.</title>
        <authorList>
            <person name="Pinnaka A.K."/>
            <person name="Singh H."/>
            <person name="Kaur M."/>
        </authorList>
    </citation>
    <scope>NUCLEOTIDE SEQUENCE [LARGE SCALE GENOMIC DNA]</scope>
    <source>
        <strain evidence="2 3">SMB1</strain>
    </source>
</reference>
<comment type="caution">
    <text evidence="2">The sequence shown here is derived from an EMBL/GenBank/DDBJ whole genome shotgun (WGS) entry which is preliminary data.</text>
</comment>
<keyword evidence="3" id="KW-1185">Reference proteome</keyword>
<dbReference type="Proteomes" id="UP000249522">
    <property type="component" value="Unassembled WGS sequence"/>
</dbReference>
<dbReference type="Pfam" id="PF01636">
    <property type="entry name" value="APH"/>
    <property type="match status" value="1"/>
</dbReference>
<dbReference type="InterPro" id="IPR051678">
    <property type="entry name" value="AGP_Transferase"/>
</dbReference>
<evidence type="ECO:0000313" key="2">
    <source>
        <dbReference type="EMBL" id="PZD93225.1"/>
    </source>
</evidence>
<dbReference type="InterPro" id="IPR002575">
    <property type="entry name" value="Aminoglycoside_PTrfase"/>
</dbReference>
<accession>A0A2W1LDT6</accession>
<dbReference type="PANTHER" id="PTHR21310">
    <property type="entry name" value="AMINOGLYCOSIDE PHOSPHOTRANSFERASE-RELATED-RELATED"/>
    <property type="match status" value="1"/>
</dbReference>
<proteinExistence type="predicted"/>
<dbReference type="SUPFAM" id="SSF56112">
    <property type="entry name" value="Protein kinase-like (PK-like)"/>
    <property type="match status" value="1"/>
</dbReference>
<dbReference type="PANTHER" id="PTHR21310:SF15">
    <property type="entry name" value="AMINOGLYCOSIDE PHOSPHOTRANSFERASE DOMAIN-CONTAINING PROTEIN"/>
    <property type="match status" value="1"/>
</dbReference>
<evidence type="ECO:0000259" key="1">
    <source>
        <dbReference type="Pfam" id="PF01636"/>
    </source>
</evidence>
<name>A0A2W1LDT6_9BACL</name>
<feature type="domain" description="Aminoglycoside phosphotransferase" evidence="1">
    <location>
        <begin position="32"/>
        <end position="270"/>
    </location>
</feature>
<dbReference type="CDD" id="cd05152">
    <property type="entry name" value="MPH2"/>
    <property type="match status" value="1"/>
</dbReference>
<dbReference type="OrthoDB" id="3806873at2"/>
<evidence type="ECO:0000313" key="3">
    <source>
        <dbReference type="Proteomes" id="UP000249522"/>
    </source>
</evidence>
<sequence length="309" mass="34898">MKTVDRDEDGSVKQELIRAANDNGLLLNEDDLELNESGMDFLVAFAKDLEGQSWVLRKPRRADVWERALNERNALNLVRRYLPVQVPDWRICSPELIAYPLLSGQPLAVVDPAGSGYLWQVEQQALNDSFFNSLARALAALHSIDHAAAAEAGLKVKQPLEAREAFAEQFEEAKRYFDIPTPLLERWTIWLSVSSGWPSHSVLNHGDLHPPHILIDETQRVTGFIDWTEAEVGNPGKDFVIYYALFGDDGLRDLLRRYELAGGKVWPEMAQHIAEQWAAYPIQVAAFALMTGKESDMEMAQNMIDGWQV</sequence>
<gene>
    <name evidence="2" type="ORF">DNH61_24580</name>
</gene>
<dbReference type="RefSeq" id="WP_111149596.1">
    <property type="nucleotide sequence ID" value="NZ_QKRB01000058.1"/>
</dbReference>
<dbReference type="AlphaFoldDB" id="A0A2W1LDT6"/>
<organism evidence="2 3">
    <name type="scientific">Paenibacillus sambharensis</name>
    <dbReference type="NCBI Taxonomy" id="1803190"/>
    <lineage>
        <taxon>Bacteria</taxon>
        <taxon>Bacillati</taxon>
        <taxon>Bacillota</taxon>
        <taxon>Bacilli</taxon>
        <taxon>Bacillales</taxon>
        <taxon>Paenibacillaceae</taxon>
        <taxon>Paenibacillus</taxon>
    </lineage>
</organism>
<protein>
    <recommendedName>
        <fullName evidence="1">Aminoglycoside phosphotransferase domain-containing protein</fullName>
    </recommendedName>
</protein>
<dbReference type="Gene3D" id="3.90.1200.10">
    <property type="match status" value="1"/>
</dbReference>
<dbReference type="InterPro" id="IPR011009">
    <property type="entry name" value="Kinase-like_dom_sf"/>
</dbReference>
<dbReference type="Gene3D" id="3.30.200.20">
    <property type="entry name" value="Phosphorylase Kinase, domain 1"/>
    <property type="match status" value="1"/>
</dbReference>
<dbReference type="EMBL" id="QKRB01000058">
    <property type="protein sequence ID" value="PZD93225.1"/>
    <property type="molecule type" value="Genomic_DNA"/>
</dbReference>